<dbReference type="Pfam" id="PF00590">
    <property type="entry name" value="TP_methylase"/>
    <property type="match status" value="1"/>
</dbReference>
<dbReference type="GO" id="GO:0032259">
    <property type="term" value="P:methylation"/>
    <property type="evidence" value="ECO:0007669"/>
    <property type="project" value="UniProtKB-KW"/>
</dbReference>
<evidence type="ECO:0000259" key="2">
    <source>
        <dbReference type="Pfam" id="PF00590"/>
    </source>
</evidence>
<comment type="similarity">
    <text evidence="1">Belongs to the methyltransferase superfamily. RsmI family.</text>
</comment>
<keyword evidence="4" id="KW-1185">Reference proteome</keyword>
<gene>
    <name evidence="1 3" type="primary">rsmI</name>
    <name evidence="3" type="ORF">KS419_18400</name>
</gene>
<keyword evidence="1" id="KW-0949">S-adenosyl-L-methionine</keyword>
<dbReference type="PIRSF" id="PIRSF005917">
    <property type="entry name" value="MTase_YraL"/>
    <property type="match status" value="1"/>
</dbReference>
<dbReference type="HAMAP" id="MF_01877">
    <property type="entry name" value="16SrRNA_methyltr_I"/>
    <property type="match status" value="1"/>
</dbReference>
<proteinExistence type="inferred from homology"/>
<dbReference type="RefSeq" id="WP_217067854.1">
    <property type="nucleotide sequence ID" value="NZ_JAHQCS010000149.1"/>
</dbReference>
<evidence type="ECO:0000256" key="1">
    <source>
        <dbReference type="HAMAP-Rule" id="MF_01877"/>
    </source>
</evidence>
<dbReference type="InterPro" id="IPR018063">
    <property type="entry name" value="SAM_MeTrfase_RsmI_CS"/>
</dbReference>
<reference evidence="3 4" key="1">
    <citation type="submission" date="2021-06" db="EMBL/GenBank/DDBJ databases">
        <title>Bacillus sp. RD4P76, an endophyte from a halophyte.</title>
        <authorList>
            <person name="Sun J.-Q."/>
        </authorList>
    </citation>
    <scope>NUCLEOTIDE SEQUENCE [LARGE SCALE GENOMIC DNA]</scope>
    <source>
        <strain evidence="3 4">CGMCC 1.15917</strain>
    </source>
</reference>
<dbReference type="InterPro" id="IPR008189">
    <property type="entry name" value="rRNA_ssu_MeTfrase_I"/>
</dbReference>
<evidence type="ECO:0000313" key="3">
    <source>
        <dbReference type="EMBL" id="MBU9713703.1"/>
    </source>
</evidence>
<dbReference type="PROSITE" id="PS01296">
    <property type="entry name" value="RSMI"/>
    <property type="match status" value="1"/>
</dbReference>
<sequence length="294" mass="33176">MYIQQSYRNLQGGCLYLVPTPIGNLQDMTYRAVEILKEADIIAAEDTRHTKKLCHVFSIDTPLISYHEHNKLEREEHLVNRAKKGETIALVSDAGTPAISDPGADLVARFSQENLPIIPLPGANAVLTALISSGLPTDTFTFIGFLERKKKDRIASLEKLKTYGSTLIFYESPHRLKATLEDIQLVLGNRNIAFCRELTKQYETIVRGTVETVLSHVEEEGVKGECVLVVAGATELEQKEAAAEREYWWKDLSIIEHVETYINDGRTSKDAITQTAKDRELKKRDVYQSYHIDK</sequence>
<keyword evidence="1 3" id="KW-0808">Transferase</keyword>
<dbReference type="PANTHER" id="PTHR46111:SF1">
    <property type="entry name" value="RIBOSOMAL RNA SMALL SUBUNIT METHYLTRANSFERASE I"/>
    <property type="match status" value="1"/>
</dbReference>
<dbReference type="PANTHER" id="PTHR46111">
    <property type="entry name" value="RIBOSOMAL RNA SMALL SUBUNIT METHYLTRANSFERASE I"/>
    <property type="match status" value="1"/>
</dbReference>
<evidence type="ECO:0000313" key="4">
    <source>
        <dbReference type="Proteomes" id="UP000784880"/>
    </source>
</evidence>
<dbReference type="EMBL" id="JAHQCS010000149">
    <property type="protein sequence ID" value="MBU9713703.1"/>
    <property type="molecule type" value="Genomic_DNA"/>
</dbReference>
<comment type="function">
    <text evidence="1">Catalyzes the 2'-O-methylation of the ribose of cytidine 1402 (C1402) in 16S rRNA.</text>
</comment>
<name>A0ABS6JJI8_9BACI</name>
<feature type="domain" description="Tetrapyrrole methylase" evidence="2">
    <location>
        <begin position="15"/>
        <end position="213"/>
    </location>
</feature>
<comment type="subcellular location">
    <subcellularLocation>
        <location evidence="1">Cytoplasm</location>
    </subcellularLocation>
</comment>
<comment type="catalytic activity">
    <reaction evidence="1">
        <text>cytidine(1402) in 16S rRNA + S-adenosyl-L-methionine = 2'-O-methylcytidine(1402) in 16S rRNA + S-adenosyl-L-homocysteine + H(+)</text>
        <dbReference type="Rhea" id="RHEA:42924"/>
        <dbReference type="Rhea" id="RHEA-COMP:10285"/>
        <dbReference type="Rhea" id="RHEA-COMP:10286"/>
        <dbReference type="ChEBI" id="CHEBI:15378"/>
        <dbReference type="ChEBI" id="CHEBI:57856"/>
        <dbReference type="ChEBI" id="CHEBI:59789"/>
        <dbReference type="ChEBI" id="CHEBI:74495"/>
        <dbReference type="ChEBI" id="CHEBI:82748"/>
        <dbReference type="EC" id="2.1.1.198"/>
    </reaction>
</comment>
<dbReference type="CDD" id="cd11648">
    <property type="entry name" value="RsmI"/>
    <property type="match status" value="1"/>
</dbReference>
<keyword evidence="1 3" id="KW-0489">Methyltransferase</keyword>
<keyword evidence="1" id="KW-0698">rRNA processing</keyword>
<keyword evidence="1" id="KW-0963">Cytoplasm</keyword>
<protein>
    <recommendedName>
        <fullName evidence="1">Ribosomal RNA small subunit methyltransferase I</fullName>
        <ecNumber evidence="1">2.1.1.198</ecNumber>
    </recommendedName>
    <alternativeName>
        <fullName evidence="1">16S rRNA 2'-O-ribose C1402 methyltransferase</fullName>
    </alternativeName>
    <alternativeName>
        <fullName evidence="1">rRNA (cytidine-2'-O-)-methyltransferase RsmI</fullName>
    </alternativeName>
</protein>
<organism evidence="3 4">
    <name type="scientific">Evansella tamaricis</name>
    <dbReference type="NCBI Taxonomy" id="2069301"/>
    <lineage>
        <taxon>Bacteria</taxon>
        <taxon>Bacillati</taxon>
        <taxon>Bacillota</taxon>
        <taxon>Bacilli</taxon>
        <taxon>Bacillales</taxon>
        <taxon>Bacillaceae</taxon>
        <taxon>Evansella</taxon>
    </lineage>
</organism>
<dbReference type="GO" id="GO:0008168">
    <property type="term" value="F:methyltransferase activity"/>
    <property type="evidence" value="ECO:0007669"/>
    <property type="project" value="UniProtKB-KW"/>
</dbReference>
<dbReference type="Proteomes" id="UP000784880">
    <property type="component" value="Unassembled WGS sequence"/>
</dbReference>
<comment type="caution">
    <text evidence="3">The sequence shown here is derived from an EMBL/GenBank/DDBJ whole genome shotgun (WGS) entry which is preliminary data.</text>
</comment>
<dbReference type="InterPro" id="IPR000878">
    <property type="entry name" value="4pyrrol_Mease"/>
</dbReference>
<dbReference type="NCBIfam" id="TIGR00096">
    <property type="entry name" value="16S rRNA (cytidine(1402)-2'-O)-methyltransferase"/>
    <property type="match status" value="1"/>
</dbReference>
<dbReference type="EC" id="2.1.1.198" evidence="1"/>
<accession>A0ABS6JJI8</accession>